<organism evidence="2 3">
    <name type="scientific">Nitrococcus mobilis Nb-231</name>
    <dbReference type="NCBI Taxonomy" id="314278"/>
    <lineage>
        <taxon>Bacteria</taxon>
        <taxon>Pseudomonadati</taxon>
        <taxon>Pseudomonadota</taxon>
        <taxon>Gammaproteobacteria</taxon>
        <taxon>Chromatiales</taxon>
        <taxon>Ectothiorhodospiraceae</taxon>
        <taxon>Nitrococcus</taxon>
    </lineage>
</organism>
<dbReference type="STRING" id="314278.NB231_10443"/>
<dbReference type="SMART" id="SM00849">
    <property type="entry name" value="Lactamase_B"/>
    <property type="match status" value="1"/>
</dbReference>
<keyword evidence="3" id="KW-1185">Reference proteome</keyword>
<reference evidence="2 3" key="1">
    <citation type="submission" date="2006-02" db="EMBL/GenBank/DDBJ databases">
        <authorList>
            <person name="Waterbury J."/>
            <person name="Ferriera S."/>
            <person name="Johnson J."/>
            <person name="Kravitz S."/>
            <person name="Halpern A."/>
            <person name="Remington K."/>
            <person name="Beeson K."/>
            <person name="Tran B."/>
            <person name="Rogers Y.-H."/>
            <person name="Friedman R."/>
            <person name="Venter J.C."/>
        </authorList>
    </citation>
    <scope>NUCLEOTIDE SEQUENCE [LARGE SCALE GENOMIC DNA]</scope>
    <source>
        <strain evidence="2 3">Nb-231</strain>
    </source>
</reference>
<dbReference type="InterPro" id="IPR036388">
    <property type="entry name" value="WH-like_DNA-bd_sf"/>
</dbReference>
<dbReference type="EMBL" id="AAOF01000002">
    <property type="protein sequence ID" value="EAR22865.1"/>
    <property type="molecule type" value="Genomic_DNA"/>
</dbReference>
<sequence length="341" mass="38290">MKCRLEYPLQAPPIGGWRAVADGVCWLRLPLPFALDHVNAWLLKDHQAWTLVDAGVALPPSRAAWELLITNVLSDRPLHRIVITHFHPDHYGLASWFQQRFGAKVCITRPEQDAAASLYACSDEQAGKRIDELFADHGLEAERRARLVARGNFYRPLLAGVASVDEYLTDGSELQIGDRRWKVIIGRGHSPEQACLYCEDEDWLISGDQILPGISSNISVRPEQPDGDPLAGYLDSLARLRRLPADVLVLPSHGNAFRGLHERIAALERHHKARLDRLRSACSETPLSAAETLPILFRRQLDSYALFFAMGEAIAHLHRLWHTGELSRSRDTQGVYRFAPA</sequence>
<feature type="domain" description="Metallo-beta-lactamase" evidence="1">
    <location>
        <begin position="37"/>
        <end position="253"/>
    </location>
</feature>
<dbReference type="HOGENOM" id="CLU_048478_0_1_6"/>
<dbReference type="Proteomes" id="UP000003374">
    <property type="component" value="Unassembled WGS sequence"/>
</dbReference>
<evidence type="ECO:0000313" key="2">
    <source>
        <dbReference type="EMBL" id="EAR22865.1"/>
    </source>
</evidence>
<accession>A4BNR6</accession>
<dbReference type="RefSeq" id="WP_005002285.1">
    <property type="nucleotide sequence ID" value="NZ_CH672427.1"/>
</dbReference>
<dbReference type="Pfam" id="PF21221">
    <property type="entry name" value="B_lactamase-like_C"/>
    <property type="match status" value="1"/>
</dbReference>
<dbReference type="eggNOG" id="COG0491">
    <property type="taxonomic scope" value="Bacteria"/>
</dbReference>
<protein>
    <submittedName>
        <fullName evidence="2">Beta-lactamase-like protein</fullName>
    </submittedName>
</protein>
<dbReference type="Gene3D" id="1.10.10.10">
    <property type="entry name" value="Winged helix-like DNA-binding domain superfamily/Winged helix DNA-binding domain"/>
    <property type="match status" value="1"/>
</dbReference>
<dbReference type="Pfam" id="PF00753">
    <property type="entry name" value="Lactamase_B"/>
    <property type="match status" value="1"/>
</dbReference>
<comment type="caution">
    <text evidence="2">The sequence shown here is derived from an EMBL/GenBank/DDBJ whole genome shotgun (WGS) entry which is preliminary data.</text>
</comment>
<evidence type="ECO:0000259" key="1">
    <source>
        <dbReference type="SMART" id="SM00849"/>
    </source>
</evidence>
<dbReference type="InterPro" id="IPR050662">
    <property type="entry name" value="Sec-metab_biosynth-thioest"/>
</dbReference>
<dbReference type="InterPro" id="IPR048933">
    <property type="entry name" value="B_lactamase-like_C"/>
</dbReference>
<dbReference type="PANTHER" id="PTHR23131:SF4">
    <property type="entry name" value="METALLO-BETA-LACTAMASE SUPERFAMILY POTEIN"/>
    <property type="match status" value="1"/>
</dbReference>
<proteinExistence type="predicted"/>
<dbReference type="InterPro" id="IPR001279">
    <property type="entry name" value="Metallo-B-lactamas"/>
</dbReference>
<gene>
    <name evidence="2" type="ORF">NB231_10443</name>
</gene>
<dbReference type="Gene3D" id="3.60.15.10">
    <property type="entry name" value="Ribonuclease Z/Hydroxyacylglutathione hydrolase-like"/>
    <property type="match status" value="1"/>
</dbReference>
<dbReference type="SUPFAM" id="SSF56281">
    <property type="entry name" value="Metallo-hydrolase/oxidoreductase"/>
    <property type="match status" value="1"/>
</dbReference>
<dbReference type="InterPro" id="IPR036866">
    <property type="entry name" value="RibonucZ/Hydroxyglut_hydro"/>
</dbReference>
<dbReference type="OrthoDB" id="9815874at2"/>
<dbReference type="AlphaFoldDB" id="A4BNR6"/>
<name>A4BNR6_9GAMM</name>
<evidence type="ECO:0000313" key="3">
    <source>
        <dbReference type="Proteomes" id="UP000003374"/>
    </source>
</evidence>
<dbReference type="CDD" id="cd07725">
    <property type="entry name" value="TTHA1429-like_MBL-fold"/>
    <property type="match status" value="1"/>
</dbReference>
<dbReference type="PANTHER" id="PTHR23131">
    <property type="entry name" value="ENDORIBONUCLEASE LACTB2"/>
    <property type="match status" value="1"/>
</dbReference>